<dbReference type="Proteomes" id="UP000588586">
    <property type="component" value="Unassembled WGS sequence"/>
</dbReference>
<dbReference type="Pfam" id="PF13493">
    <property type="entry name" value="DUF4118"/>
    <property type="match status" value="1"/>
</dbReference>
<gene>
    <name evidence="13" type="ORF">HJG52_00115</name>
</gene>
<dbReference type="Gene3D" id="1.20.120.620">
    <property type="entry name" value="Backbone structure of the membrane domain of e. Coli histidine kinase receptor kdpd"/>
    <property type="match status" value="1"/>
</dbReference>
<evidence type="ECO:0000256" key="3">
    <source>
        <dbReference type="ARBA" id="ARBA00022679"/>
    </source>
</evidence>
<evidence type="ECO:0000256" key="10">
    <source>
        <dbReference type="ARBA" id="ARBA00023136"/>
    </source>
</evidence>
<dbReference type="Gene3D" id="3.30.450.40">
    <property type="match status" value="1"/>
</dbReference>
<organism evidence="13 14">
    <name type="scientific">Knoellia koreensis</name>
    <dbReference type="NCBI Taxonomy" id="2730921"/>
    <lineage>
        <taxon>Bacteria</taxon>
        <taxon>Bacillati</taxon>
        <taxon>Actinomycetota</taxon>
        <taxon>Actinomycetes</taxon>
        <taxon>Micrococcales</taxon>
        <taxon>Intrasporangiaceae</taxon>
        <taxon>Knoellia</taxon>
    </lineage>
</organism>
<name>A0A849HAM5_9MICO</name>
<evidence type="ECO:0000313" key="14">
    <source>
        <dbReference type="Proteomes" id="UP000588586"/>
    </source>
</evidence>
<keyword evidence="3" id="KW-0808">Transferase</keyword>
<dbReference type="RefSeq" id="WP_171241570.1">
    <property type="nucleotide sequence ID" value="NZ_JABEPQ010000001.1"/>
</dbReference>
<dbReference type="InterPro" id="IPR038318">
    <property type="entry name" value="KdpD_sf"/>
</dbReference>
<dbReference type="InterPro" id="IPR025201">
    <property type="entry name" value="KdpD_TM"/>
</dbReference>
<dbReference type="GO" id="GO:0000160">
    <property type="term" value="P:phosphorelay signal transduction system"/>
    <property type="evidence" value="ECO:0007669"/>
    <property type="project" value="UniProtKB-KW"/>
</dbReference>
<comment type="subcellular location">
    <subcellularLocation>
        <location evidence="1">Membrane</location>
        <topology evidence="1">Multi-pass membrane protein</topology>
    </subcellularLocation>
</comment>
<feature type="domain" description="Sensor protein KdpD transmembrane" evidence="12">
    <location>
        <begin position="22"/>
        <end position="123"/>
    </location>
</feature>
<feature type="transmembrane region" description="Helical" evidence="11">
    <location>
        <begin position="18"/>
        <end position="38"/>
    </location>
</feature>
<dbReference type="EMBL" id="JABEPQ010000001">
    <property type="protein sequence ID" value="NNM44412.1"/>
    <property type="molecule type" value="Genomic_DNA"/>
</dbReference>
<comment type="caution">
    <text evidence="13">The sequence shown here is derived from an EMBL/GenBank/DDBJ whole genome shotgun (WGS) entry which is preliminary data.</text>
</comment>
<keyword evidence="2" id="KW-0597">Phosphoprotein</keyword>
<keyword evidence="10 11" id="KW-0472">Membrane</keyword>
<keyword evidence="4 11" id="KW-0812">Transmembrane</keyword>
<evidence type="ECO:0000256" key="1">
    <source>
        <dbReference type="ARBA" id="ARBA00004141"/>
    </source>
</evidence>
<proteinExistence type="predicted"/>
<keyword evidence="7" id="KW-0067">ATP-binding</keyword>
<protein>
    <submittedName>
        <fullName evidence="13">DUF4118 domain-containing protein</fullName>
    </submittedName>
</protein>
<dbReference type="SUPFAM" id="SSF55781">
    <property type="entry name" value="GAF domain-like"/>
    <property type="match status" value="1"/>
</dbReference>
<reference evidence="13 14" key="1">
    <citation type="submission" date="2020-04" db="EMBL/GenBank/DDBJ databases">
        <title>Knoellia sp. isolate from air conditioner.</title>
        <authorList>
            <person name="Chea S."/>
            <person name="Kim D.-U."/>
        </authorList>
    </citation>
    <scope>NUCLEOTIDE SEQUENCE [LARGE SCALE GENOMIC DNA]</scope>
    <source>
        <strain evidence="13 14">DB2414S</strain>
    </source>
</reference>
<dbReference type="GO" id="GO:0005524">
    <property type="term" value="F:ATP binding"/>
    <property type="evidence" value="ECO:0007669"/>
    <property type="project" value="UniProtKB-KW"/>
</dbReference>
<evidence type="ECO:0000313" key="13">
    <source>
        <dbReference type="EMBL" id="NNM44412.1"/>
    </source>
</evidence>
<dbReference type="AlphaFoldDB" id="A0A849HAM5"/>
<evidence type="ECO:0000259" key="12">
    <source>
        <dbReference type="Pfam" id="PF13493"/>
    </source>
</evidence>
<accession>A0A849HAM5</accession>
<evidence type="ECO:0000256" key="2">
    <source>
        <dbReference type="ARBA" id="ARBA00022553"/>
    </source>
</evidence>
<evidence type="ECO:0000256" key="4">
    <source>
        <dbReference type="ARBA" id="ARBA00022692"/>
    </source>
</evidence>
<dbReference type="InterPro" id="IPR029016">
    <property type="entry name" value="GAF-like_dom_sf"/>
</dbReference>
<evidence type="ECO:0000256" key="8">
    <source>
        <dbReference type="ARBA" id="ARBA00022989"/>
    </source>
</evidence>
<dbReference type="GO" id="GO:0016301">
    <property type="term" value="F:kinase activity"/>
    <property type="evidence" value="ECO:0007669"/>
    <property type="project" value="UniProtKB-KW"/>
</dbReference>
<keyword evidence="6" id="KW-0418">Kinase</keyword>
<keyword evidence="8 11" id="KW-1133">Transmembrane helix</keyword>
<sequence length="262" mass="27561">MRDAVMKFDEIVFARRSVIVSASVAVPFLVCAAVAAAGRAVPDASVAVGLVLVIVAAAATGLRSAGMGAAASAALWFDFFLTQPYDSFAIDSAEDIQVAVLLLLVGLGVTELALFGQKQRAQLGRERGYLDGVVTTAESVADDVPADTVVSSVADRVREVLRADRCTFVAGASLPGRPRIRRDGSLVRGEHLLPVDRSGLPVDQEVVLPVETEGQVVGWFAVTAAARVARPTAAERRVAVLLADQAAVALKRHRDPRISARP</sequence>
<evidence type="ECO:0000256" key="7">
    <source>
        <dbReference type="ARBA" id="ARBA00022840"/>
    </source>
</evidence>
<keyword evidence="14" id="KW-1185">Reference proteome</keyword>
<evidence type="ECO:0000256" key="5">
    <source>
        <dbReference type="ARBA" id="ARBA00022741"/>
    </source>
</evidence>
<evidence type="ECO:0000256" key="11">
    <source>
        <dbReference type="SAM" id="Phobius"/>
    </source>
</evidence>
<evidence type="ECO:0000256" key="6">
    <source>
        <dbReference type="ARBA" id="ARBA00022777"/>
    </source>
</evidence>
<dbReference type="GO" id="GO:0016020">
    <property type="term" value="C:membrane"/>
    <property type="evidence" value="ECO:0007669"/>
    <property type="project" value="UniProtKB-SubCell"/>
</dbReference>
<keyword evidence="5" id="KW-0547">Nucleotide-binding</keyword>
<evidence type="ECO:0000256" key="9">
    <source>
        <dbReference type="ARBA" id="ARBA00023012"/>
    </source>
</evidence>
<keyword evidence="9" id="KW-0902">Two-component regulatory system</keyword>
<feature type="transmembrane region" description="Helical" evidence="11">
    <location>
        <begin position="50"/>
        <end position="76"/>
    </location>
</feature>
<feature type="transmembrane region" description="Helical" evidence="11">
    <location>
        <begin position="96"/>
        <end position="115"/>
    </location>
</feature>